<dbReference type="Gene3D" id="2.30.110.10">
    <property type="entry name" value="Electron Transport, Fmn-binding Protein, Chain A"/>
    <property type="match status" value="1"/>
</dbReference>
<sequence length="140" mass="15913">MHASFRRRYLDILNRTLNPLTLAAAKRGRGPFSVIRHVGRKTGRTFETPVILAGHPDGFIAELTYGPGVNWYRNITHGGGEIEHLGATYRILSVESLDPGEAVRAFTRVQRFVLRVLRRRDFRLIRTSPVPSDPRAWARP</sequence>
<accession>A0ABP8B075</accession>
<organism evidence="1 2">
    <name type="scientific">Gryllotalpicola kribbensis</name>
    <dbReference type="NCBI Taxonomy" id="993084"/>
    <lineage>
        <taxon>Bacteria</taxon>
        <taxon>Bacillati</taxon>
        <taxon>Actinomycetota</taxon>
        <taxon>Actinomycetes</taxon>
        <taxon>Micrococcales</taxon>
        <taxon>Microbacteriaceae</taxon>
        <taxon>Gryllotalpicola</taxon>
    </lineage>
</organism>
<comment type="caution">
    <text evidence="1">The sequence shown here is derived from an EMBL/GenBank/DDBJ whole genome shotgun (WGS) entry which is preliminary data.</text>
</comment>
<evidence type="ECO:0000313" key="2">
    <source>
        <dbReference type="Proteomes" id="UP001500213"/>
    </source>
</evidence>
<protein>
    <recommendedName>
        <fullName evidence="3">Nitroreductase family deazaflavin-dependent oxidoreductase</fullName>
    </recommendedName>
</protein>
<dbReference type="EMBL" id="BAABBX010000016">
    <property type="protein sequence ID" value="GAA4194388.1"/>
    <property type="molecule type" value="Genomic_DNA"/>
</dbReference>
<dbReference type="InterPro" id="IPR012349">
    <property type="entry name" value="Split_barrel_FMN-bd"/>
</dbReference>
<dbReference type="RefSeq" id="WP_344778283.1">
    <property type="nucleotide sequence ID" value="NZ_BAABBX010000016.1"/>
</dbReference>
<name>A0ABP8B075_9MICO</name>
<keyword evidence="2" id="KW-1185">Reference proteome</keyword>
<dbReference type="Proteomes" id="UP001500213">
    <property type="component" value="Unassembled WGS sequence"/>
</dbReference>
<gene>
    <name evidence="1" type="ORF">GCM10022288_29780</name>
</gene>
<proteinExistence type="predicted"/>
<evidence type="ECO:0008006" key="3">
    <source>
        <dbReference type="Google" id="ProtNLM"/>
    </source>
</evidence>
<evidence type="ECO:0000313" key="1">
    <source>
        <dbReference type="EMBL" id="GAA4194388.1"/>
    </source>
</evidence>
<reference evidence="2" key="1">
    <citation type="journal article" date="2019" name="Int. J. Syst. Evol. Microbiol.">
        <title>The Global Catalogue of Microorganisms (GCM) 10K type strain sequencing project: providing services to taxonomists for standard genome sequencing and annotation.</title>
        <authorList>
            <consortium name="The Broad Institute Genomics Platform"/>
            <consortium name="The Broad Institute Genome Sequencing Center for Infectious Disease"/>
            <person name="Wu L."/>
            <person name="Ma J."/>
        </authorList>
    </citation>
    <scope>NUCLEOTIDE SEQUENCE [LARGE SCALE GENOMIC DNA]</scope>
    <source>
        <strain evidence="2">JCM 17593</strain>
    </source>
</reference>